<accession>A0A8S3U4S4</accession>
<keyword evidence="3" id="KW-1185">Reference proteome</keyword>
<gene>
    <name evidence="2" type="ORF">MEDL_51212</name>
</gene>
<evidence type="ECO:0000313" key="3">
    <source>
        <dbReference type="Proteomes" id="UP000683360"/>
    </source>
</evidence>
<keyword evidence="1" id="KW-0175">Coiled coil</keyword>
<proteinExistence type="predicted"/>
<feature type="coiled-coil region" evidence="1">
    <location>
        <begin position="266"/>
        <end position="293"/>
    </location>
</feature>
<dbReference type="Proteomes" id="UP000683360">
    <property type="component" value="Unassembled WGS sequence"/>
</dbReference>
<sequence length="373" mass="41687">MKVLIIACINVAEDGFREVEKHLPSDGMMKINTDKWEIPLSLTMNIMGEDSNPQQELLNAAQIVHTRIAASPNCQSLDRDLQQSIFGPQIDETAKHNRTEGQINCDIGEVGLDYTTTCICRPVVIPASVKKERIVIGRETAGEIISVIIHSRDCCDGSAAKTHSSHLSAPTQPSPTTISAAPPPVCKEKICTKNNTNKQGPTGSFLQQCLQASENLATAQQRRILEMKRLLMKTNTVRNKVWLECNGSEKNILKAIPNTCPFFMPMNDDQIDVDRLKSDINKVNKQNGCAKEESFFTDNQEETEVYIPEHFAFTTGSEVTIAHRRIFRTVLAFIRVENSNLNLEDCKEGCTARMRVPLTLSRTTCQVYYPTLM</sequence>
<reference evidence="2" key="1">
    <citation type="submission" date="2021-03" db="EMBL/GenBank/DDBJ databases">
        <authorList>
            <person name="Bekaert M."/>
        </authorList>
    </citation>
    <scope>NUCLEOTIDE SEQUENCE</scope>
</reference>
<evidence type="ECO:0000256" key="1">
    <source>
        <dbReference type="SAM" id="Coils"/>
    </source>
</evidence>
<dbReference type="AlphaFoldDB" id="A0A8S3U4S4"/>
<dbReference type="EMBL" id="CAJPWZ010002493">
    <property type="protein sequence ID" value="CAG2238840.1"/>
    <property type="molecule type" value="Genomic_DNA"/>
</dbReference>
<name>A0A8S3U4S4_MYTED</name>
<organism evidence="2 3">
    <name type="scientific">Mytilus edulis</name>
    <name type="common">Blue mussel</name>
    <dbReference type="NCBI Taxonomy" id="6550"/>
    <lineage>
        <taxon>Eukaryota</taxon>
        <taxon>Metazoa</taxon>
        <taxon>Spiralia</taxon>
        <taxon>Lophotrochozoa</taxon>
        <taxon>Mollusca</taxon>
        <taxon>Bivalvia</taxon>
        <taxon>Autobranchia</taxon>
        <taxon>Pteriomorphia</taxon>
        <taxon>Mytilida</taxon>
        <taxon>Mytiloidea</taxon>
        <taxon>Mytilidae</taxon>
        <taxon>Mytilinae</taxon>
        <taxon>Mytilus</taxon>
    </lineage>
</organism>
<protein>
    <submittedName>
        <fullName evidence="2">Uncharacterized protein</fullName>
    </submittedName>
</protein>
<comment type="caution">
    <text evidence="2">The sequence shown here is derived from an EMBL/GenBank/DDBJ whole genome shotgun (WGS) entry which is preliminary data.</text>
</comment>
<evidence type="ECO:0000313" key="2">
    <source>
        <dbReference type="EMBL" id="CAG2238840.1"/>
    </source>
</evidence>